<accession>A0ABM3LJY3</accession>
<dbReference type="PROSITE" id="PS00028">
    <property type="entry name" value="ZINC_FINGER_C2H2_1"/>
    <property type="match status" value="17"/>
</dbReference>
<evidence type="ECO:0000259" key="12">
    <source>
        <dbReference type="PROSITE" id="PS51915"/>
    </source>
</evidence>
<dbReference type="SUPFAM" id="SSF57667">
    <property type="entry name" value="beta-beta-alpha zinc fingers"/>
    <property type="match status" value="8"/>
</dbReference>
<feature type="domain" description="C2H2-type" evidence="11">
    <location>
        <begin position="873"/>
        <end position="900"/>
    </location>
</feature>
<feature type="domain" description="C2H2-type" evidence="11">
    <location>
        <begin position="734"/>
        <end position="762"/>
    </location>
</feature>
<dbReference type="SMART" id="SM00868">
    <property type="entry name" value="zf-AD"/>
    <property type="match status" value="2"/>
</dbReference>
<comment type="subcellular location">
    <subcellularLocation>
        <location evidence="1">Nucleus</location>
    </subcellularLocation>
</comment>
<keyword evidence="13" id="KW-1185">Reference proteome</keyword>
<dbReference type="PANTHER" id="PTHR24399">
    <property type="entry name" value="ZINC FINGER AND BTB DOMAIN-CONTAINING"/>
    <property type="match status" value="1"/>
</dbReference>
<evidence type="ECO:0000256" key="7">
    <source>
        <dbReference type="ARBA" id="ARBA00023242"/>
    </source>
</evidence>
<feature type="binding site" evidence="9">
    <location>
        <position position="52"/>
    </location>
    <ligand>
        <name>Zn(2+)</name>
        <dbReference type="ChEBI" id="CHEBI:29105"/>
    </ligand>
</feature>
<feature type="domain" description="C2H2-type" evidence="11">
    <location>
        <begin position="901"/>
        <end position="928"/>
    </location>
</feature>
<name>A0ABM3LJY3_BICAN</name>
<dbReference type="GeneID" id="112043906"/>
<feature type="domain" description="ZAD" evidence="12">
    <location>
        <begin position="10"/>
        <end position="79"/>
    </location>
</feature>
<dbReference type="InterPro" id="IPR013087">
    <property type="entry name" value="Znf_C2H2_type"/>
</dbReference>
<feature type="domain" description="C2H2-type" evidence="11">
    <location>
        <begin position="350"/>
        <end position="377"/>
    </location>
</feature>
<dbReference type="Pfam" id="PF07776">
    <property type="entry name" value="zf-AD"/>
    <property type="match status" value="1"/>
</dbReference>
<evidence type="ECO:0000256" key="3">
    <source>
        <dbReference type="ARBA" id="ARBA00022737"/>
    </source>
</evidence>
<evidence type="ECO:0000256" key="4">
    <source>
        <dbReference type="ARBA" id="ARBA00022833"/>
    </source>
</evidence>
<evidence type="ECO:0000256" key="10">
    <source>
        <dbReference type="SAM" id="MobiDB-lite"/>
    </source>
</evidence>
<evidence type="ECO:0000256" key="8">
    <source>
        <dbReference type="PROSITE-ProRule" id="PRU00042"/>
    </source>
</evidence>
<sequence length="973" mass="113620">MDCVPFKMMPKCRACLKSAKNMIPLDDKYIMYFNILTNLNLKLATDDPEVLCKQCRKALQSFMNFREQCITANTVFAVVVPNESFKEEGELDNEVKMKQELADHDYEDNNELIFEDNLTYMLVVKSEGGDIESTDPINYDCVEECKNVLSDKNGIKKDNSKPSRKKKCVKTIRKPKKCVKTTKINLTSAAKIIDEKRFPKPSDNSLLCGLCTSTFENNDKLQSHLSEHRQSQTCQVCNEKFIDWQEIISHRMDHLPLGKVQCHLCPQNYKSALRMELHLRLNHSSGEDRRTLRCRICNRTFGTSMKLRVHYLNIHNTGNKKFYCDYCNKMFLRKHGLKIHIASHLDAKPYVCNLCNKAFKFSQKLAIHKIEHIPERVYCKLCKRPFVSQSELDKHSCKKYSAVLCPVCGKICKNTGDARRHFLRVHDKNHFYKCDRCPKTYKIRQSLVAHQNKHDGIRKYACEFCPAKFYERSTLTKHRRTHTGVKPYVCELQLAVNDPQQLCKLCFTTLQQFIEFRTKCIAANLVFSSIILKQDIKKEDDIDSDIAFEVKQEVLEIDITKMNDEPLEDDAHDHYDVEYDLVLKTNEVDNNQDNINVKKSVQKNISKLTKKKSLKPRAKGDKSKRKDIKTEKSERKNVIYNMNSSGTLLCGLCTKSFEDDNQLHTHIPTHGVYNSCSLCSEKFADWQELMAHRLEHLPERRLQCHLCTMKFKSSLYIEHHYRKVHHSEGERQTLRCRTCNKNYSTPRRLRSHNIVTHNTKNKTFYCDYCNKLYFNKSTLKIHIRTHVDTKPYRCDVCDFSCKIGNTLRLHKISKHNKERRHCTRCKKVFVTSSELGEHVCTQSDSICPTCGKMFSCTTKMNRHILTHDKDHWYKCDRCPAAYKAKSSLVVHKNKHNGERRHACEYCPAKFYFASVLIKHRRTHTGIKPYVCKVCQKAFTGNNNLKVHMKVHGKFLINKKEPEDDELSLKQDLM</sequence>
<organism evidence="13 14">
    <name type="scientific">Bicyclus anynana</name>
    <name type="common">Squinting bush brown butterfly</name>
    <dbReference type="NCBI Taxonomy" id="110368"/>
    <lineage>
        <taxon>Eukaryota</taxon>
        <taxon>Metazoa</taxon>
        <taxon>Ecdysozoa</taxon>
        <taxon>Arthropoda</taxon>
        <taxon>Hexapoda</taxon>
        <taxon>Insecta</taxon>
        <taxon>Pterygota</taxon>
        <taxon>Neoptera</taxon>
        <taxon>Endopterygota</taxon>
        <taxon>Lepidoptera</taxon>
        <taxon>Glossata</taxon>
        <taxon>Ditrysia</taxon>
        <taxon>Papilionoidea</taxon>
        <taxon>Nymphalidae</taxon>
        <taxon>Satyrinae</taxon>
        <taxon>Satyrini</taxon>
        <taxon>Mycalesina</taxon>
        <taxon>Bicyclus</taxon>
    </lineage>
</organism>
<feature type="domain" description="C2H2-type" evidence="11">
    <location>
        <begin position="648"/>
        <end position="670"/>
    </location>
</feature>
<evidence type="ECO:0000256" key="5">
    <source>
        <dbReference type="ARBA" id="ARBA00023015"/>
    </source>
</evidence>
<reference evidence="14" key="1">
    <citation type="submission" date="2025-08" db="UniProtKB">
        <authorList>
            <consortium name="RefSeq"/>
        </authorList>
    </citation>
    <scope>IDENTIFICATION</scope>
</reference>
<gene>
    <name evidence="14" type="primary">LOC112043906</name>
</gene>
<keyword evidence="3" id="KW-0677">Repeat</keyword>
<keyword evidence="2 9" id="KW-0479">Metal-binding</keyword>
<evidence type="ECO:0000259" key="11">
    <source>
        <dbReference type="PROSITE" id="PS50157"/>
    </source>
</evidence>
<feature type="compositionally biased region" description="Basic residues" evidence="10">
    <location>
        <begin position="612"/>
        <end position="627"/>
    </location>
</feature>
<dbReference type="SUPFAM" id="SSF57716">
    <property type="entry name" value="Glucocorticoid receptor-like (DNA-binding domain)"/>
    <property type="match status" value="1"/>
</dbReference>
<feature type="domain" description="C2H2-type" evidence="11">
    <location>
        <begin position="432"/>
        <end position="459"/>
    </location>
</feature>
<keyword evidence="5" id="KW-0805">Transcription regulation</keyword>
<keyword evidence="6" id="KW-0804">Transcription</keyword>
<feature type="domain" description="C2H2-type" evidence="11">
    <location>
        <begin position="764"/>
        <end position="791"/>
    </location>
</feature>
<evidence type="ECO:0000256" key="6">
    <source>
        <dbReference type="ARBA" id="ARBA00023163"/>
    </source>
</evidence>
<proteinExistence type="predicted"/>
<feature type="region of interest" description="Disordered" evidence="10">
    <location>
        <begin position="612"/>
        <end position="632"/>
    </location>
</feature>
<dbReference type="PANTHER" id="PTHR24399:SF23">
    <property type="entry name" value="C2H2-TYPE DOMAIN-CONTAINING PROTEIN"/>
    <property type="match status" value="1"/>
</dbReference>
<evidence type="ECO:0000313" key="13">
    <source>
        <dbReference type="Proteomes" id="UP001652582"/>
    </source>
</evidence>
<evidence type="ECO:0000313" key="14">
    <source>
        <dbReference type="RefSeq" id="XP_052739372.1"/>
    </source>
</evidence>
<feature type="binding site" evidence="9">
    <location>
        <position position="15"/>
    </location>
    <ligand>
        <name>Zn(2+)</name>
        <dbReference type="ChEBI" id="CHEBI:29105"/>
    </ligand>
</feature>
<feature type="domain" description="C2H2-type" evidence="11">
    <location>
        <begin position="292"/>
        <end position="320"/>
    </location>
</feature>
<dbReference type="Proteomes" id="UP001652582">
    <property type="component" value="Chromosome 9"/>
</dbReference>
<feature type="binding site" evidence="9">
    <location>
        <position position="12"/>
    </location>
    <ligand>
        <name>Zn(2+)</name>
        <dbReference type="ChEBI" id="CHEBI:29105"/>
    </ligand>
</feature>
<feature type="domain" description="C2H2-type" evidence="11">
    <location>
        <begin position="845"/>
        <end position="872"/>
    </location>
</feature>
<feature type="domain" description="C2H2-type" evidence="11">
    <location>
        <begin position="322"/>
        <end position="349"/>
    </location>
</feature>
<evidence type="ECO:0000256" key="1">
    <source>
        <dbReference type="ARBA" id="ARBA00004123"/>
    </source>
</evidence>
<evidence type="ECO:0000256" key="9">
    <source>
        <dbReference type="PROSITE-ProRule" id="PRU01263"/>
    </source>
</evidence>
<feature type="binding site" evidence="9">
    <location>
        <position position="55"/>
    </location>
    <ligand>
        <name>Zn(2+)</name>
        <dbReference type="ChEBI" id="CHEBI:29105"/>
    </ligand>
</feature>
<dbReference type="InterPro" id="IPR012934">
    <property type="entry name" value="Znf_AD"/>
</dbReference>
<keyword evidence="8" id="KW-0863">Zinc-finger</keyword>
<feature type="domain" description="C2H2-type" evidence="11">
    <location>
        <begin position="702"/>
        <end position="730"/>
    </location>
</feature>
<feature type="domain" description="C2H2-type" evidence="11">
    <location>
        <begin position="460"/>
        <end position="487"/>
    </location>
</feature>
<dbReference type="Gene3D" id="3.40.1800.20">
    <property type="match status" value="1"/>
</dbReference>
<feature type="domain" description="C2H2-type" evidence="11">
    <location>
        <begin position="674"/>
        <end position="701"/>
    </location>
</feature>
<dbReference type="PROSITE" id="PS51915">
    <property type="entry name" value="ZAD"/>
    <property type="match status" value="1"/>
</dbReference>
<dbReference type="Pfam" id="PF00096">
    <property type="entry name" value="zf-C2H2"/>
    <property type="match status" value="4"/>
</dbReference>
<protein>
    <submittedName>
        <fullName evidence="14">Zinc finger protein 585A</fullName>
    </submittedName>
</protein>
<dbReference type="RefSeq" id="XP_052739372.1">
    <property type="nucleotide sequence ID" value="XM_052883412.1"/>
</dbReference>
<evidence type="ECO:0000256" key="2">
    <source>
        <dbReference type="ARBA" id="ARBA00022723"/>
    </source>
</evidence>
<feature type="domain" description="C2H2-type" evidence="11">
    <location>
        <begin position="929"/>
        <end position="951"/>
    </location>
</feature>
<keyword evidence="4 9" id="KW-0862">Zinc</keyword>
<dbReference type="SMART" id="SM00355">
    <property type="entry name" value="ZnF_C2H2"/>
    <property type="match status" value="19"/>
</dbReference>
<dbReference type="InterPro" id="IPR036236">
    <property type="entry name" value="Znf_C2H2_sf"/>
</dbReference>
<dbReference type="Gene3D" id="3.30.160.60">
    <property type="entry name" value="Classic Zinc Finger"/>
    <property type="match status" value="12"/>
</dbReference>
<keyword evidence="7" id="KW-0539">Nucleus</keyword>
<dbReference type="PROSITE" id="PS50157">
    <property type="entry name" value="ZINC_FINGER_C2H2_2"/>
    <property type="match status" value="14"/>
</dbReference>